<feature type="transmembrane region" description="Helical" evidence="1">
    <location>
        <begin position="106"/>
        <end position="127"/>
    </location>
</feature>
<dbReference type="AlphaFoldDB" id="U1NBJ6"/>
<dbReference type="Gene3D" id="3.30.450.20">
    <property type="entry name" value="PAS domain"/>
    <property type="match status" value="1"/>
</dbReference>
<dbReference type="NCBIfam" id="TIGR00229">
    <property type="entry name" value="sensory_box"/>
    <property type="match status" value="1"/>
</dbReference>
<keyword evidence="1" id="KW-0472">Membrane</keyword>
<dbReference type="Proteomes" id="UP000030710">
    <property type="component" value="Unassembled WGS sequence"/>
</dbReference>
<keyword evidence="1" id="KW-1133">Transmembrane helix</keyword>
<dbReference type="Pfam" id="PF08448">
    <property type="entry name" value="PAS_4"/>
    <property type="match status" value="1"/>
</dbReference>
<evidence type="ECO:0000259" key="2">
    <source>
        <dbReference type="PROSITE" id="PS50112"/>
    </source>
</evidence>
<dbReference type="eggNOG" id="arCOG02360">
    <property type="taxonomic scope" value="Archaea"/>
</dbReference>
<gene>
    <name evidence="3" type="ORF">J07HQW2_00694</name>
</gene>
<feature type="transmembrane region" description="Helical" evidence="1">
    <location>
        <begin position="7"/>
        <end position="26"/>
    </location>
</feature>
<keyword evidence="3" id="KW-0418">Kinase</keyword>
<name>U1NBJ6_9EURY</name>
<dbReference type="InterPro" id="IPR000014">
    <property type="entry name" value="PAS"/>
</dbReference>
<evidence type="ECO:0000313" key="4">
    <source>
        <dbReference type="Proteomes" id="UP000030710"/>
    </source>
</evidence>
<proteinExistence type="predicted"/>
<feature type="domain" description="PAS" evidence="2">
    <location>
        <begin position="133"/>
        <end position="207"/>
    </location>
</feature>
<dbReference type="GO" id="GO:0016301">
    <property type="term" value="F:kinase activity"/>
    <property type="evidence" value="ECO:0007669"/>
    <property type="project" value="UniProtKB-KW"/>
</dbReference>
<dbReference type="HOGENOM" id="CLU_843610_0_0_2"/>
<feature type="transmembrane region" description="Helical" evidence="1">
    <location>
        <begin position="38"/>
        <end position="58"/>
    </location>
</feature>
<accession>U1NBJ6</accession>
<dbReference type="PROSITE" id="PS50112">
    <property type="entry name" value="PAS"/>
    <property type="match status" value="1"/>
</dbReference>
<keyword evidence="3" id="KW-0808">Transferase</keyword>
<dbReference type="SMART" id="SM00091">
    <property type="entry name" value="PAS"/>
    <property type="match status" value="1"/>
</dbReference>
<dbReference type="EMBL" id="KE356561">
    <property type="protein sequence ID" value="ERG94260.1"/>
    <property type="molecule type" value="Genomic_DNA"/>
</dbReference>
<dbReference type="STRING" id="1238425.J07HQW2_00694"/>
<dbReference type="InterPro" id="IPR031623">
    <property type="entry name" value="HisKA_4TM"/>
</dbReference>
<dbReference type="CDD" id="cd00130">
    <property type="entry name" value="PAS"/>
    <property type="match status" value="1"/>
</dbReference>
<keyword evidence="1" id="KW-0812">Transmembrane</keyword>
<reference evidence="3 4" key="1">
    <citation type="journal article" date="2013" name="PLoS ONE">
        <title>Assembly-driven community genomics of a hypersaline microbial ecosystem.</title>
        <authorList>
            <person name="Podell S."/>
            <person name="Ugalde J.A."/>
            <person name="Narasingarao P."/>
            <person name="Banfield J.F."/>
            <person name="Heidelberg K.B."/>
            <person name="Allen E.E."/>
        </authorList>
    </citation>
    <scope>NUCLEOTIDE SEQUENCE [LARGE SCALE GENOMIC DNA]</scope>
    <source>
        <strain evidence="4">J07HQW2</strain>
    </source>
</reference>
<evidence type="ECO:0000256" key="1">
    <source>
        <dbReference type="SAM" id="Phobius"/>
    </source>
</evidence>
<dbReference type="Pfam" id="PF16926">
    <property type="entry name" value="HisKA_4TM"/>
    <property type="match status" value="1"/>
</dbReference>
<dbReference type="InterPro" id="IPR035965">
    <property type="entry name" value="PAS-like_dom_sf"/>
</dbReference>
<dbReference type="eggNOG" id="arCOG09107">
    <property type="taxonomic scope" value="Archaea"/>
</dbReference>
<dbReference type="InterPro" id="IPR013656">
    <property type="entry name" value="PAS_4"/>
</dbReference>
<sequence length="329" mass="36611">MISRGSIVVMAIGGALLIISIVHHSQEWMRVASRLGPIISVILDGGLAISLISAGWWLRKQQTTLSPDETWAIALWTGCGAVIGAGITSVIFGVLSLEGRPLSEPIFVFLVATGSGGVVMFIAGYQATLQRATRQRYDTLVNDAEQFIGLLQLDGTVIEINDTALTFGGIERSDVIGRKFDDISWWTHSESVHERVQSALERAADGEFVRYETNVRGVDGLRRIRFSAKPIADNTGNVKQILVEGTDMSDQHRQQQHLQVLYRIFRHDMRNDVMKIRGWTHEAATAATREERVESSERVDKILASWDEMFFDLQEIQDAISVDADGDER</sequence>
<evidence type="ECO:0000313" key="3">
    <source>
        <dbReference type="EMBL" id="ERG94260.1"/>
    </source>
</evidence>
<dbReference type="SUPFAM" id="SSF55785">
    <property type="entry name" value="PYP-like sensor domain (PAS domain)"/>
    <property type="match status" value="1"/>
</dbReference>
<feature type="transmembrane region" description="Helical" evidence="1">
    <location>
        <begin position="70"/>
        <end position="94"/>
    </location>
</feature>
<protein>
    <submittedName>
        <fullName evidence="3">PAS sensor histidine kinase</fullName>
    </submittedName>
</protein>
<organism evidence="3 4">
    <name type="scientific">Haloquadratum walsbyi J07HQW2</name>
    <dbReference type="NCBI Taxonomy" id="1238425"/>
    <lineage>
        <taxon>Archaea</taxon>
        <taxon>Methanobacteriati</taxon>
        <taxon>Methanobacteriota</taxon>
        <taxon>Stenosarchaea group</taxon>
        <taxon>Halobacteria</taxon>
        <taxon>Halobacteriales</taxon>
        <taxon>Haloferacaceae</taxon>
        <taxon>Haloquadratum</taxon>
    </lineage>
</organism>